<sequence>MKIRRFYYIVCSLLLLANISCNNSNAKNTSNVDDFKVEANYLTELAKENLSIINVCKTLDTLSLQEELKSTVDTIKEEQNKIQDNIKQLADNSIVLIANTTDEEYKVVDSLTEDTEEVKKALEFIQYKRERQLQILDSLEKIESDKRTKKVADDLKKTIQSNIYITKKTLERLK</sequence>
<proteinExistence type="predicted"/>
<dbReference type="EMBL" id="JBHTJL010000003">
    <property type="protein sequence ID" value="MFD1062012.1"/>
    <property type="molecule type" value="Genomic_DNA"/>
</dbReference>
<dbReference type="RefSeq" id="WP_386127463.1">
    <property type="nucleotide sequence ID" value="NZ_JBHTJL010000003.1"/>
</dbReference>
<evidence type="ECO:0000256" key="2">
    <source>
        <dbReference type="SAM" id="SignalP"/>
    </source>
</evidence>
<organism evidence="3 4">
    <name type="scientific">Winogradskyella litorisediminis</name>
    <dbReference type="NCBI Taxonomy" id="1156618"/>
    <lineage>
        <taxon>Bacteria</taxon>
        <taxon>Pseudomonadati</taxon>
        <taxon>Bacteroidota</taxon>
        <taxon>Flavobacteriia</taxon>
        <taxon>Flavobacteriales</taxon>
        <taxon>Flavobacteriaceae</taxon>
        <taxon>Winogradskyella</taxon>
    </lineage>
</organism>
<accession>A0ABW3N2S4</accession>
<gene>
    <name evidence="3" type="ORF">ACFQ1Q_02040</name>
</gene>
<name>A0ABW3N2S4_9FLAO</name>
<keyword evidence="1" id="KW-0175">Coiled coil</keyword>
<evidence type="ECO:0000313" key="3">
    <source>
        <dbReference type="EMBL" id="MFD1062012.1"/>
    </source>
</evidence>
<reference evidence="4" key="1">
    <citation type="journal article" date="2019" name="Int. J. Syst. Evol. Microbiol.">
        <title>The Global Catalogue of Microorganisms (GCM) 10K type strain sequencing project: providing services to taxonomists for standard genome sequencing and annotation.</title>
        <authorList>
            <consortium name="The Broad Institute Genomics Platform"/>
            <consortium name="The Broad Institute Genome Sequencing Center for Infectious Disease"/>
            <person name="Wu L."/>
            <person name="Ma J."/>
        </authorList>
    </citation>
    <scope>NUCLEOTIDE SEQUENCE [LARGE SCALE GENOMIC DNA]</scope>
    <source>
        <strain evidence="4">CCUG 62215</strain>
    </source>
</reference>
<protein>
    <recommendedName>
        <fullName evidence="5">DUF4142 domain-containing protein</fullName>
    </recommendedName>
</protein>
<feature type="signal peptide" evidence="2">
    <location>
        <begin position="1"/>
        <end position="26"/>
    </location>
</feature>
<evidence type="ECO:0000313" key="4">
    <source>
        <dbReference type="Proteomes" id="UP001597013"/>
    </source>
</evidence>
<evidence type="ECO:0000256" key="1">
    <source>
        <dbReference type="SAM" id="Coils"/>
    </source>
</evidence>
<keyword evidence="4" id="KW-1185">Reference proteome</keyword>
<evidence type="ECO:0008006" key="5">
    <source>
        <dbReference type="Google" id="ProtNLM"/>
    </source>
</evidence>
<comment type="caution">
    <text evidence="3">The sequence shown here is derived from an EMBL/GenBank/DDBJ whole genome shotgun (WGS) entry which is preliminary data.</text>
</comment>
<feature type="chain" id="PRO_5047108537" description="DUF4142 domain-containing protein" evidence="2">
    <location>
        <begin position="27"/>
        <end position="174"/>
    </location>
</feature>
<dbReference type="Proteomes" id="UP001597013">
    <property type="component" value="Unassembled WGS sequence"/>
</dbReference>
<feature type="coiled-coil region" evidence="1">
    <location>
        <begin position="65"/>
        <end position="92"/>
    </location>
</feature>
<keyword evidence="2" id="KW-0732">Signal</keyword>